<keyword evidence="8" id="KW-1185">Reference proteome</keyword>
<dbReference type="CDD" id="cd19545">
    <property type="entry name" value="FUM14_C_NRPS-like"/>
    <property type="match status" value="4"/>
</dbReference>
<dbReference type="InterPro" id="IPR045851">
    <property type="entry name" value="AMP-bd_C_sf"/>
</dbReference>
<dbReference type="InterPro" id="IPR020806">
    <property type="entry name" value="PKS_PP-bd"/>
</dbReference>
<dbReference type="GO" id="GO:0031177">
    <property type="term" value="F:phosphopantetheine binding"/>
    <property type="evidence" value="ECO:0007669"/>
    <property type="project" value="InterPro"/>
</dbReference>
<evidence type="ECO:0000313" key="7">
    <source>
        <dbReference type="EMBL" id="RFU81918.1"/>
    </source>
</evidence>
<dbReference type="GO" id="GO:0043041">
    <property type="term" value="P:amino acid activation for nonribosomal peptide biosynthetic process"/>
    <property type="evidence" value="ECO:0007669"/>
    <property type="project" value="TreeGrafter"/>
</dbReference>
<dbReference type="Pfam" id="PF00501">
    <property type="entry name" value="AMP-binding"/>
    <property type="match status" value="5"/>
</dbReference>
<dbReference type="FunFam" id="1.10.1200.10:FF:000005">
    <property type="entry name" value="Nonribosomal peptide synthetase 1"/>
    <property type="match status" value="3"/>
</dbReference>
<proteinExistence type="inferred from homology"/>
<keyword evidence="3 7" id="KW-0436">Ligase</keyword>
<dbReference type="EMBL" id="PXOA01000017">
    <property type="protein sequence ID" value="RFU81918.1"/>
    <property type="molecule type" value="Genomic_DNA"/>
</dbReference>
<feature type="domain" description="Carrier" evidence="6">
    <location>
        <begin position="581"/>
        <end position="657"/>
    </location>
</feature>
<dbReference type="InterPro" id="IPR036736">
    <property type="entry name" value="ACP-like_sf"/>
</dbReference>
<name>A0A395P0N9_TRIAR</name>
<protein>
    <submittedName>
        <fullName evidence="7">Amp-dependent synthetase ligase</fullName>
    </submittedName>
</protein>
<accession>A0A395P0N9</accession>
<dbReference type="PROSITE" id="PS00012">
    <property type="entry name" value="PHOSPHOPANTETHEINE"/>
    <property type="match status" value="3"/>
</dbReference>
<dbReference type="PROSITE" id="PS50075">
    <property type="entry name" value="CARRIER"/>
    <property type="match status" value="4"/>
</dbReference>
<dbReference type="STRING" id="490622.A0A395P0N9"/>
<dbReference type="PANTHER" id="PTHR45527">
    <property type="entry name" value="NONRIBOSOMAL PEPTIDE SYNTHETASE"/>
    <property type="match status" value="1"/>
</dbReference>
<dbReference type="SUPFAM" id="SSF47336">
    <property type="entry name" value="ACP-like"/>
    <property type="match status" value="4"/>
</dbReference>
<dbReference type="GO" id="GO:0044550">
    <property type="term" value="P:secondary metabolite biosynthetic process"/>
    <property type="evidence" value="ECO:0007669"/>
    <property type="project" value="TreeGrafter"/>
</dbReference>
<dbReference type="Gene3D" id="1.10.1200.10">
    <property type="entry name" value="ACP-like"/>
    <property type="match status" value="4"/>
</dbReference>
<dbReference type="Proteomes" id="UP000266272">
    <property type="component" value="Unassembled WGS sequence"/>
</dbReference>
<keyword evidence="2" id="KW-0597">Phosphoprotein</keyword>
<evidence type="ECO:0000313" key="8">
    <source>
        <dbReference type="Proteomes" id="UP000266272"/>
    </source>
</evidence>
<evidence type="ECO:0000256" key="1">
    <source>
        <dbReference type="ARBA" id="ARBA00022450"/>
    </source>
</evidence>
<dbReference type="Gene3D" id="3.30.300.30">
    <property type="match status" value="5"/>
</dbReference>
<dbReference type="OrthoDB" id="416786at2759"/>
<dbReference type="InterPro" id="IPR001242">
    <property type="entry name" value="Condensation_dom"/>
</dbReference>
<dbReference type="SUPFAM" id="SSF56801">
    <property type="entry name" value="Acetyl-CoA synthetase-like"/>
    <property type="match status" value="5"/>
</dbReference>
<evidence type="ECO:0000256" key="4">
    <source>
        <dbReference type="ARBA" id="ARBA00029454"/>
    </source>
</evidence>
<dbReference type="InterPro" id="IPR020845">
    <property type="entry name" value="AMP-binding_CS"/>
</dbReference>
<dbReference type="InterPro" id="IPR023213">
    <property type="entry name" value="CAT-like_dom_sf"/>
</dbReference>
<dbReference type="SMART" id="SM00823">
    <property type="entry name" value="PKS_PP"/>
    <property type="match status" value="4"/>
</dbReference>
<feature type="domain" description="Carrier" evidence="6">
    <location>
        <begin position="1743"/>
        <end position="1819"/>
    </location>
</feature>
<dbReference type="GO" id="GO:0016874">
    <property type="term" value="F:ligase activity"/>
    <property type="evidence" value="ECO:0007669"/>
    <property type="project" value="UniProtKB-KW"/>
</dbReference>
<evidence type="ECO:0000259" key="6">
    <source>
        <dbReference type="PROSITE" id="PS50075"/>
    </source>
</evidence>
<dbReference type="CDD" id="cd05918">
    <property type="entry name" value="A_NRPS_SidN3_like"/>
    <property type="match status" value="4"/>
</dbReference>
<sequence length="4996" mass="555085">MSAKYGDGTAKLTTNEEPVLMPPNSANSSLSEQDIDQIWSWNASIPPLVHGCVHDLITEIVKSQPDVLAVCAWDGDFTYSQVEDLANEVALRILKLGVEPKSNIPILFPKSRWTCIAMLGVIKAGCSVIALDGTQPDTRLRSIIHQTQPKIIISSAVFSSRAALLVDAPVLQLDDTLLDDLNSPREESILLPSVSPYDIVYISFTSGTTGQPKGACISHANVRSAIRYQGKKLGFCQGARVFDFAPYSFDVAWSNFLHTLCAGGCLCIASEQDMLNDLSSAIMAFQANLINVTPTVLRTINPIPPTIETVLLSGEMPYRQNVTQWAGRVRLLNTYGPTECTFKCAFSVLELSQEGRPDIGMGVGFSTWIVDPENSHQLASIGSVGELYLEGPLVGQGYLSDPEKTAISFVNDPTWLIAGSHSRSGRRGRLYKTGDLVKYKPDGRLLFVGRKDASQFKIRGQRVEIGDVEHHVRACLNDSLPVIVDVILPLGSDNSCLAVFVLAKNSDSERVKSLLNGLAGKLQEVLPSFMIPNIYLPIDDIPVAPTGKVDRRKLREMGSALSWKEIVALQSTILSVREYCEPSNEIERELLSIWSDVLELDLSFISTTDSFLRLGGDSVAAMRVVAGAREKRLSLTVADLFRAPTLRDLAHITGQQTEKPKAANIIPFSLLTGVKDDAEIREEVASLCGIQMAQIEDVYPCTPLQQGMLAMTARDDMARRYGREFPSFRMEYVSRTAFELPKHINVEQLQKAWEITVECTPIIRTRIIDLPGEGLVQVPVNERVPLYPFQEIGGFLECAKPMDLGTPLCRAGITTGDSSYFILEMHHAIFDGWCTALILDTLEAAYHQNEVASPHLGSFQPFIQYVRSSNSPEAANFWKSQFADSEATVFPSPSNLSNKKLDLSHQVTNLRWPRTGITPSSVIRSALALLLASYTNSSDVKYGATVSGRQAPIPGIERIAGPTIATIPVRVKFDWTLTVKALLQQVQQQATELSAFEQFGLQRIQRVHEDNEDASQFQTLLVVQPATRRMGQNTDDLFSKAKSIIIGAENDTLQQETLGVRHNGMLPNFIQIPALKNGSIEWENELPLYSTSESSVPSVGEESEATPIFRLATKDGQADDVGIYNSYALMLICQLEDSGFTIKMNFDSGAIRYKQAQRFAHQFEHLVRQLCTEKMAESTLRDVTAVSEGDLEQIWNWNLALPEFTNELVTDLIDLQAVRHPDDNAILSWDKQITYQQLENISNRLASRLREEGVGPGSIVILSFEKSAWLIVSMISALKIGAVVLPMSAPTSSKRVREIVENLRPALAITFSASGASQFQALIPAFTISELVQFSDEEWLPVLPPLLNKHSGPALILFTSGSTGTPKPILWSHKTLSSNIQAAISSFNITATSKVFQFAGYEFDVSTVEALATLSAGGCLCIPTESDRTDRLSEAINDIKANWVCLTPSVSDSLDPEELPSLKTLVFAGENLQRKTALRWAEKLDAMYNWYGPAEASVATSHLINIEAWRHGMIGSSNSGATWLIDPKNPNVLAAIGAVAELCIEGPILASYAGKSGAALNREAFFTPSWPYRGIHQIPVPRGLLYRTGDLVKYDDDGKILFISRKQDSQRKIRGQRIDLNEVEIRAQSFLSRKLDVVVVAEIISPSGSGNDTLVFFISHVGSEGNEEDVSNFVQHVLPADELEIHLSGHLPSHMIPRVYISIAKVPMSHSGKTDRQRLRLIGSSLTHEELASMQPFRREARKPSDGIETQLQRLWSEVIGIEADAIFANDNFFRLGGDSIAAMRLVASARKQGLLLTAANIFEAPQLEKMATKIKHDFGYPEQEVHPFSLLGNGISLTESRSHAAKLCSVSESRVVDIYPCTSLQQGLLALGARKQGQYVSRSVLELQAGVDTGRLERAWLSTVKKLPILRTRIVDIPGQGLVQVILDNSPLCSGLDVESYLCNDEREPMSLGTELSRATIIDRHFIFTIHHCTYDGDSLKMILDEVESQYLGQPGITVTPFQNFIKHLSQVSYQQAAKFWEDQLAGLEPQQFPVLPSSEYQPQADEDLEYSISLEWGRAGITPSTIIRAAWAILAAQYTSSDDVMFGLTVSGRQANLRGIDRCVGPTISTVPIAISIKWDETIEGFLERLQRQMVEITPFEQFGLQNIQHVHKWLESSLIQTLLVVQPVAEGKSLNEDSMLFKARSFSSNLSTQGTDPFNTYALMIICELATSGLLLRMSFDGNIIQKKQIRRIAYQFETILRQMCSENIATTTLNAVQTASHTDLDFFWRNNTTVPSKMKTCVHDSISMKAKANPTKTVIDAWDGKFSYQQVEDLSTILCHKLMQLGVVKGSVIALCFEKSKWVPIVQVAVFKAGAVSLLQSIAVPERRIATVFKSAGVKLAVVSKSRMDIISQHTRCLTIEQLMSTPHLNVSMELPSLEMHDPAAILVSSGSTGEPKQILWSHRAIAENVKAHGEHLSINMSSRIFQFASYDFDLGTIEVMSALVNQGCVCIPSEAQRLDGLSAAINSFGVNHLNVTPSTAKLLLPEDMPQLSTLVFAGENLVRQDVDRWKGNCRDIINWYGPAECSAATFCAVDDVTWRSGVIGRVDSKHPSLCWLVDPRNSDKLVPLGAVGEIALEGPLCAEGYLGNQIKTDLAFCKDPEFLVFGRGTDQPGRSGRIYCTGDLARYDTNGDLIFLGRKDFQLKIRGQLVAPQEVEYSIRQCLSHKDEIQVVVDAVIPKHSGNTTLVAFITSVTQADLEKLTAELTLKLKSVLPSYAIPSYFIPIISIPMTQTGKRDRARLLELGADFNPPRRDAIKEWQEPSTTTERKLRELWSLVLGIDADTISANDSFLRVGDSIQAMRLVGIARQQDLRLTVAEIFQHPILADMAKHLGSWDKSFEEDRIRPYTLLHSAKTVDIARQQAASLCNISIDDVEDIFPCTPLQEGLLALTTKREGDYTGRNVLKLDPSVDILRFKSAWEKVVLLLPILRTRIINLPDHGLVQVILQERQCWTEAEDIEGYLKTERQLPMGLGSRLMRCGLISESIDKTIAPLTDGEELANESFYFVLTMHHSIYDGLTLPLILETLENLYNGNTLFRQCSFQSFVKYIGNRDRKAEASFWEDQFRDIEATQFPTLPSSTYQPQMDSILAQSIEDINWRADDITPSTVIRAAFALLCSQYSNSVDVVFGSVVDGRKAPVEGIERLVGPTIATVPIRVKLNKERSIAKFLGMLQHQATEMIPYEQTGLSAIRLISEEAQQACQFQTLLVVQPHERSMTETDLFISESRYGNSEIKARRYRGFSSYALLLICTLNDKNLKLEFCFDSRVIENETIQRMTVQYEQLLKRLCSHILDATSIDDFKLTTNQDLNEIWQWNSKPPETIEKCVHHLIEDVARTQPNTIAISAWDGDLSYELLDRLSNAVAYSLVDVGIQRNMIIPACFEKSKFAMVAFLGIIKAGGAVILLDPALPESRLKAIVQQVNPMLILTSTLQEVLSSTLGVKALVVGDNSDFIHGALSKKASHVVKRLPDVNPSDLLYAIFTSGSGEEVTKDDVTRWMPNSNTFISYGPAECSAGTVGELYLEGALVGKGYLGDEEKTEASFVENPAWLLKGSPDGSVSGRRGRLYKTGDLVKYDPIDGTFIFVGRKDTQVKLRGQRIELSEVEHHVRNCLPSTVGVQAVIAEIVTPKLVSDLEDELGERLPSYMVPTAYIVLPSIPLGASVDVPSEGLVQVQIKEPMDWSTYDSIEEYLEQDKSKSMGLGQRLTRLAIVEGQKDEGRFCLITQHHAIYDGYSLNLLLTEVSKAYSGTADNGLIAPFQRFIKHIMNVDQDEARIFWSDQFSELEATPFPVLPHQGYQPKADSTVKHDIANIQWLKRDATASTIIRAAWSILVAHYTDSNDVIFGAMVTGRQVPLAGIDRMIAPLINAVPVRVKIDPKDTVGNMLQKMQKQAIATIAYEQTELLDIRRLNADAERATRFNTLLVVQPPGQYDYANGVGSIFQDQPEVVSTHDSLDDFNPNAVMVMCHLTKSNDLHLEISFDSNVIDSAQMERIANQFEHILRQICISTTLMVEDIDALSGQDIKELWRWNGSVPVAVQECVHDLIGNTMKRQPQAPAICSWDGNLSYFELDNLSHRLASHLSMWYPVAALGAMRAGATCVAMDSTQPESRLRSIVQQVNPRLILSSVNNETLANRLSETKVIGVDRNRILEPFINSIEPALPKVHPSDILYATHQADILHIREGTRVFDFVSYSFDVSWSNHLQTLICGGCLCIPSESERKNDIATSFNKMKCDYVYFTPSVARSLEPSTMPGIKYLAMGGEPIQTAEISRWTQAKTIIGIYGPAECAQALSFALLNSKTRNNHIGDPFGARTWLVQPGRPDRLAAIGTVGELMIEGPTVSKGYFEDEEKTKTSYIHNPVWLSRGSPEHPGRCGTLYKTGDLLRYNSDGSMDFLGRKDGMIKLRGQRIELTEVEYHVRCCLGEPDLFDGIAAEIIVPQNSINPILAVFLSLSKDNAYQSEDKIGSNLTRVMEGLEQKLWDRVPQYMVPGAYIHIDKIPMTATNKTDRRSLREFGSKQTLEQLAKLQSHDERRLAPSTTMEKRLQALWCSVLEIKAESISTESSFLRIGGESIAAMRLVSAAREQNLSLTVADIFKAPRLSDLALLMTEIEAEQQMLSTAPFSLLKSNNPETFLENFVKPALDADYEAINNVIPATDFQERSVLDALQDPPSRYPHWIFDLPADVDFIKLQEACFKLVSHFEILRTVFIQANNQFWQVLLSGFKPEYDLFDVKNEDITSFTNDICEKDLNKPRRLGHSFIRFISIKHFSGKHNLGGFTPSVVFHAACAMALSRHFQQKEIIFGRLVTGRSMLPSDLQNVAGPCMTEVPIRVNIGLHSTLIEVASQLQDQFIKDSIHEAAGMVEIIRNCTDWPEEVADFGWRTSFQQEEETEFSFMGSQSGVSFYDRPLLPRNRPEIYATPREGNLDLEFEGNGKLTSEDTVKKFLTVLQGILEA</sequence>
<dbReference type="InterPro" id="IPR042099">
    <property type="entry name" value="ANL_N_sf"/>
</dbReference>
<dbReference type="FunFam" id="3.30.300.30:FF:000015">
    <property type="entry name" value="Nonribosomal peptide synthase SidD"/>
    <property type="match status" value="4"/>
</dbReference>
<dbReference type="Gene3D" id="3.40.50.12780">
    <property type="entry name" value="N-terminal domain of ligase-like"/>
    <property type="match status" value="6"/>
</dbReference>
<dbReference type="Gene3D" id="2.30.38.10">
    <property type="entry name" value="Luciferase, Domain 3"/>
    <property type="match status" value="1"/>
</dbReference>
<dbReference type="Gene3D" id="3.30.559.10">
    <property type="entry name" value="Chloramphenicol acetyltransferase-like domain"/>
    <property type="match status" value="5"/>
</dbReference>
<comment type="caution">
    <text evidence="7">The sequence shown here is derived from an EMBL/GenBank/DDBJ whole genome shotgun (WGS) entry which is preliminary data.</text>
</comment>
<evidence type="ECO:0000256" key="5">
    <source>
        <dbReference type="SAM" id="MobiDB-lite"/>
    </source>
</evidence>
<evidence type="ECO:0000256" key="3">
    <source>
        <dbReference type="ARBA" id="ARBA00022598"/>
    </source>
</evidence>
<dbReference type="InterPro" id="IPR000873">
    <property type="entry name" value="AMP-dep_synth/lig_dom"/>
</dbReference>
<reference evidence="7 8" key="1">
    <citation type="journal article" date="2018" name="PLoS Pathog.">
        <title>Evolution of structural diversity of trichothecenes, a family of toxins produced by plant pathogenic and entomopathogenic fungi.</title>
        <authorList>
            <person name="Proctor R.H."/>
            <person name="McCormick S.P."/>
            <person name="Kim H.S."/>
            <person name="Cardoza R.E."/>
            <person name="Stanley A.M."/>
            <person name="Lindo L."/>
            <person name="Kelly A."/>
            <person name="Brown D.W."/>
            <person name="Lee T."/>
            <person name="Vaughan M.M."/>
            <person name="Alexander N.J."/>
            <person name="Busman M."/>
            <person name="Gutierrez S."/>
        </authorList>
    </citation>
    <scope>NUCLEOTIDE SEQUENCE [LARGE SCALE GENOMIC DNA]</scope>
    <source>
        <strain evidence="7 8">IBT 40837</strain>
    </source>
</reference>
<dbReference type="NCBIfam" id="NF003417">
    <property type="entry name" value="PRK04813.1"/>
    <property type="match status" value="7"/>
</dbReference>
<dbReference type="InterPro" id="IPR009081">
    <property type="entry name" value="PP-bd_ACP"/>
</dbReference>
<evidence type="ECO:0000256" key="2">
    <source>
        <dbReference type="ARBA" id="ARBA00022553"/>
    </source>
</evidence>
<keyword evidence="1" id="KW-0596">Phosphopantetheine</keyword>
<organism evidence="7 8">
    <name type="scientific">Trichoderma arundinaceum</name>
    <dbReference type="NCBI Taxonomy" id="490622"/>
    <lineage>
        <taxon>Eukaryota</taxon>
        <taxon>Fungi</taxon>
        <taxon>Dikarya</taxon>
        <taxon>Ascomycota</taxon>
        <taxon>Pezizomycotina</taxon>
        <taxon>Sordariomycetes</taxon>
        <taxon>Hypocreomycetidae</taxon>
        <taxon>Hypocreales</taxon>
        <taxon>Hypocreaceae</taxon>
        <taxon>Trichoderma</taxon>
    </lineage>
</organism>
<comment type="similarity">
    <text evidence="4">Belongs to the NRP synthetase family.</text>
</comment>
<dbReference type="SUPFAM" id="SSF52777">
    <property type="entry name" value="CoA-dependent acyltransferases"/>
    <property type="match status" value="10"/>
</dbReference>
<feature type="domain" description="Carrier" evidence="6">
    <location>
        <begin position="4577"/>
        <end position="4653"/>
    </location>
</feature>
<dbReference type="Gene3D" id="3.30.559.30">
    <property type="entry name" value="Nonribosomal peptide synthetase, condensation domain"/>
    <property type="match status" value="5"/>
</dbReference>
<dbReference type="PANTHER" id="PTHR45527:SF3">
    <property type="entry name" value="SIDEROPHORE SYNTHETASE (EUROFUNG)"/>
    <property type="match status" value="1"/>
</dbReference>
<dbReference type="Pfam" id="PF00550">
    <property type="entry name" value="PP-binding"/>
    <property type="match status" value="4"/>
</dbReference>
<gene>
    <name evidence="7" type="ORF">TARUN_298</name>
</gene>
<feature type="region of interest" description="Disordered" evidence="5">
    <location>
        <begin position="1"/>
        <end position="27"/>
    </location>
</feature>
<dbReference type="InterPro" id="IPR006162">
    <property type="entry name" value="Ppantetheine_attach_site"/>
</dbReference>
<dbReference type="Pfam" id="PF00668">
    <property type="entry name" value="Condensation"/>
    <property type="match status" value="5"/>
</dbReference>
<feature type="domain" description="Carrier" evidence="6">
    <location>
        <begin position="2806"/>
        <end position="2881"/>
    </location>
</feature>
<dbReference type="SMART" id="SM01294">
    <property type="entry name" value="PKS_PP_betabranch"/>
    <property type="match status" value="1"/>
</dbReference>
<dbReference type="PROSITE" id="PS00455">
    <property type="entry name" value="AMP_BINDING"/>
    <property type="match status" value="2"/>
</dbReference>
<dbReference type="GO" id="GO:0005737">
    <property type="term" value="C:cytoplasm"/>
    <property type="evidence" value="ECO:0007669"/>
    <property type="project" value="TreeGrafter"/>
</dbReference>
<dbReference type="FunFam" id="3.30.559.30:FF:000003">
    <property type="entry name" value="Nonribosomal peptide synthase SidD"/>
    <property type="match status" value="3"/>
</dbReference>